<dbReference type="InterPro" id="IPR001611">
    <property type="entry name" value="Leu-rich_rpt"/>
</dbReference>
<keyword evidence="12" id="KW-1185">Reference proteome</keyword>
<dbReference type="PANTHER" id="PTHR24373:SF275">
    <property type="entry name" value="TIR DOMAIN-CONTAINING PROTEIN"/>
    <property type="match status" value="1"/>
</dbReference>
<keyword evidence="2" id="KW-1003">Cell membrane</keyword>
<keyword evidence="6" id="KW-0677">Repeat</keyword>
<keyword evidence="5" id="KW-0732">Signal</keyword>
<keyword evidence="8 9" id="KW-0472">Membrane</keyword>
<evidence type="ECO:0000256" key="6">
    <source>
        <dbReference type="ARBA" id="ARBA00022737"/>
    </source>
</evidence>
<dbReference type="SMART" id="SM00369">
    <property type="entry name" value="LRR_TYP"/>
    <property type="match status" value="11"/>
</dbReference>
<dbReference type="InterPro" id="IPR050328">
    <property type="entry name" value="Dev_Immune_Receptor"/>
</dbReference>
<dbReference type="InterPro" id="IPR000483">
    <property type="entry name" value="Cys-rich_flank_reg_C"/>
</dbReference>
<dbReference type="PROSITE" id="PS51450">
    <property type="entry name" value="LRR"/>
    <property type="match status" value="3"/>
</dbReference>
<evidence type="ECO:0000256" key="2">
    <source>
        <dbReference type="ARBA" id="ARBA00022475"/>
    </source>
</evidence>
<evidence type="ECO:0000259" key="10">
    <source>
        <dbReference type="SMART" id="SM00082"/>
    </source>
</evidence>
<organism evidence="11 12">
    <name type="scientific">Zophobas morio</name>
    <dbReference type="NCBI Taxonomy" id="2755281"/>
    <lineage>
        <taxon>Eukaryota</taxon>
        <taxon>Metazoa</taxon>
        <taxon>Ecdysozoa</taxon>
        <taxon>Arthropoda</taxon>
        <taxon>Hexapoda</taxon>
        <taxon>Insecta</taxon>
        <taxon>Pterygota</taxon>
        <taxon>Neoptera</taxon>
        <taxon>Endopterygota</taxon>
        <taxon>Coleoptera</taxon>
        <taxon>Polyphaga</taxon>
        <taxon>Cucujiformia</taxon>
        <taxon>Tenebrionidae</taxon>
        <taxon>Zophobas</taxon>
    </lineage>
</organism>
<dbReference type="SMART" id="SM00082">
    <property type="entry name" value="LRRCT"/>
    <property type="match status" value="1"/>
</dbReference>
<proteinExistence type="predicted"/>
<dbReference type="PANTHER" id="PTHR24373">
    <property type="entry name" value="SLIT RELATED LEUCINE-RICH REPEAT NEURONAL PROTEIN"/>
    <property type="match status" value="1"/>
</dbReference>
<evidence type="ECO:0000256" key="7">
    <source>
        <dbReference type="ARBA" id="ARBA00022989"/>
    </source>
</evidence>
<dbReference type="InterPro" id="IPR003591">
    <property type="entry name" value="Leu-rich_rpt_typical-subtyp"/>
</dbReference>
<dbReference type="Pfam" id="PF13855">
    <property type="entry name" value="LRR_8"/>
    <property type="match status" value="3"/>
</dbReference>
<sequence length="593" mass="66352">MSSCLSRNERLVIMTTLHCPNPATMRSLRQNFDKMLLVLHLLLLGLFVTPITAMSSVGCPIGCVCNDETFVVLCERNKLDVLPITLNPAIQRLVLRNNKIKTVDAAFQFYKDLQYVDLSSNHLVNIPTKSFMYQEKLQELHLNKNKLSSINNKTFQGLKSLTVLNLRENFLEELPQGLFSIMPKLEELNLGQNRISKIDSLAFDGLTALRVLYLDDNVLSAVPTSSFSVLGSLAELHVGLNAFSVLPDDAFKGLGKLSVLDLSSAGLSNISLHAFRGLNGLRNLNLVDNKLQRIPTTQLSHLVRLEELSIGQNEFISIEKNSFKGLSNLRKLDITGAPNLQKIEKGAFSDNLNLEFIVLASNKKLEELEDGALVGLPNLKHLVLKDNAFKALSESMVSWNELRSLEMTDNPIFCDCHLLWLSNLISVKNLSNVQCSMPLALRERPLRTLTPDDLGCSFRDPRQQAILVTLCVSAVVLLGGLGLFLFRYRQRVREALKDYKWNKRAISRKEHEYQKTFSDDDYILELSAPPSGVFCLDGGEGRRARAPRGPGGTLPVTGFTYITGDSCRAHSLRTLNSDSRNGFPRCHRDVYQH</sequence>
<dbReference type="FunFam" id="3.80.10.10:FF:001438">
    <property type="entry name" value="Uncharacterized protein"/>
    <property type="match status" value="1"/>
</dbReference>
<comment type="caution">
    <text evidence="11">The sequence shown here is derived from an EMBL/GenBank/DDBJ whole genome shotgun (WGS) entry which is preliminary data.</text>
</comment>
<evidence type="ECO:0000313" key="11">
    <source>
        <dbReference type="EMBL" id="KAJ3654596.1"/>
    </source>
</evidence>
<evidence type="ECO:0000256" key="3">
    <source>
        <dbReference type="ARBA" id="ARBA00022614"/>
    </source>
</evidence>
<keyword evidence="4 9" id="KW-0812">Transmembrane</keyword>
<dbReference type="GO" id="GO:0005886">
    <property type="term" value="C:plasma membrane"/>
    <property type="evidence" value="ECO:0007669"/>
    <property type="project" value="UniProtKB-SubCell"/>
</dbReference>
<dbReference type="Gene3D" id="3.80.10.10">
    <property type="entry name" value="Ribonuclease Inhibitor"/>
    <property type="match status" value="4"/>
</dbReference>
<keyword evidence="7 9" id="KW-1133">Transmembrane helix</keyword>
<evidence type="ECO:0000313" key="12">
    <source>
        <dbReference type="Proteomes" id="UP001168821"/>
    </source>
</evidence>
<name>A0AA38II79_9CUCU</name>
<evidence type="ECO:0000256" key="5">
    <source>
        <dbReference type="ARBA" id="ARBA00022729"/>
    </source>
</evidence>
<dbReference type="AlphaFoldDB" id="A0AA38II79"/>
<gene>
    <name evidence="11" type="ORF">Zmor_013772</name>
</gene>
<dbReference type="FunFam" id="3.80.10.10:FF:000611">
    <property type="entry name" value="Capricious, isoform E"/>
    <property type="match status" value="1"/>
</dbReference>
<feature type="transmembrane region" description="Helical" evidence="9">
    <location>
        <begin position="465"/>
        <end position="486"/>
    </location>
</feature>
<evidence type="ECO:0000256" key="9">
    <source>
        <dbReference type="SAM" id="Phobius"/>
    </source>
</evidence>
<protein>
    <recommendedName>
        <fullName evidence="10">LRRCT domain-containing protein</fullName>
    </recommendedName>
</protein>
<dbReference type="InterPro" id="IPR032675">
    <property type="entry name" value="LRR_dom_sf"/>
</dbReference>
<accession>A0AA38II79</accession>
<dbReference type="EMBL" id="JALNTZ010000004">
    <property type="protein sequence ID" value="KAJ3654596.1"/>
    <property type="molecule type" value="Genomic_DNA"/>
</dbReference>
<evidence type="ECO:0000256" key="1">
    <source>
        <dbReference type="ARBA" id="ARBA00004236"/>
    </source>
</evidence>
<reference evidence="11" key="1">
    <citation type="journal article" date="2023" name="G3 (Bethesda)">
        <title>Whole genome assemblies of Zophobas morio and Tenebrio molitor.</title>
        <authorList>
            <person name="Kaur S."/>
            <person name="Stinson S.A."/>
            <person name="diCenzo G.C."/>
        </authorList>
    </citation>
    <scope>NUCLEOTIDE SEQUENCE</scope>
    <source>
        <strain evidence="11">QUZm001</strain>
    </source>
</reference>
<comment type="subcellular location">
    <subcellularLocation>
        <location evidence="1">Cell membrane</location>
    </subcellularLocation>
</comment>
<dbReference type="SUPFAM" id="SSF52058">
    <property type="entry name" value="L domain-like"/>
    <property type="match status" value="1"/>
</dbReference>
<dbReference type="Proteomes" id="UP001168821">
    <property type="component" value="Unassembled WGS sequence"/>
</dbReference>
<keyword evidence="3" id="KW-0433">Leucine-rich repeat</keyword>
<feature type="domain" description="LRRCT" evidence="10">
    <location>
        <begin position="410"/>
        <end position="457"/>
    </location>
</feature>
<evidence type="ECO:0000256" key="8">
    <source>
        <dbReference type="ARBA" id="ARBA00023136"/>
    </source>
</evidence>
<evidence type="ECO:0000256" key="4">
    <source>
        <dbReference type="ARBA" id="ARBA00022692"/>
    </source>
</evidence>